<dbReference type="OrthoDB" id="10008801at2759"/>
<dbReference type="Proteomes" id="UP001151516">
    <property type="component" value="Unassembled WGS sequence"/>
</dbReference>
<gene>
    <name evidence="1" type="ORF">IWW39_001408</name>
</gene>
<keyword evidence="2" id="KW-1185">Reference proteome</keyword>
<accession>A0A9W8GIU4</accession>
<comment type="caution">
    <text evidence="1">The sequence shown here is derived from an EMBL/GenBank/DDBJ whole genome shotgun (WGS) entry which is preliminary data.</text>
</comment>
<organism evidence="1 2">
    <name type="scientific">Coemansia spiralis</name>
    <dbReference type="NCBI Taxonomy" id="417178"/>
    <lineage>
        <taxon>Eukaryota</taxon>
        <taxon>Fungi</taxon>
        <taxon>Fungi incertae sedis</taxon>
        <taxon>Zoopagomycota</taxon>
        <taxon>Kickxellomycotina</taxon>
        <taxon>Kickxellomycetes</taxon>
        <taxon>Kickxellales</taxon>
        <taxon>Kickxellaceae</taxon>
        <taxon>Coemansia</taxon>
    </lineage>
</organism>
<dbReference type="EMBL" id="JANBTX010000024">
    <property type="protein sequence ID" value="KAJ2689496.1"/>
    <property type="molecule type" value="Genomic_DNA"/>
</dbReference>
<evidence type="ECO:0000313" key="2">
    <source>
        <dbReference type="Proteomes" id="UP001151516"/>
    </source>
</evidence>
<dbReference type="AlphaFoldDB" id="A0A9W8GIU4"/>
<reference evidence="1" key="1">
    <citation type="submission" date="2022-07" db="EMBL/GenBank/DDBJ databases">
        <title>Phylogenomic reconstructions and comparative analyses of Kickxellomycotina fungi.</title>
        <authorList>
            <person name="Reynolds N.K."/>
            <person name="Stajich J.E."/>
            <person name="Barry K."/>
            <person name="Grigoriev I.V."/>
            <person name="Crous P."/>
            <person name="Smith M.E."/>
        </authorList>
    </citation>
    <scope>NUCLEOTIDE SEQUENCE</scope>
    <source>
        <strain evidence="1">CBS 109367</strain>
    </source>
</reference>
<name>A0A9W8GIU4_9FUNG</name>
<protein>
    <submittedName>
        <fullName evidence="1">Uncharacterized protein</fullName>
    </submittedName>
</protein>
<proteinExistence type="predicted"/>
<evidence type="ECO:0000313" key="1">
    <source>
        <dbReference type="EMBL" id="KAJ2689496.1"/>
    </source>
</evidence>
<sequence>MPGIGENHPFYKKVMQNPRLLAAMTSTLQLVQSKGFIDPANPQPPSLTKMMQIMGDSDIRQAFAEVKRLMDEDGISFSPAELSTLMKGFAQNSGTSRDDLNTKDGLFKRIASSIKSRS</sequence>